<dbReference type="PANTHER" id="PTHR40261">
    <property type="match status" value="1"/>
</dbReference>
<feature type="domain" description="Rieske" evidence="5">
    <location>
        <begin position="3"/>
        <end position="107"/>
    </location>
</feature>
<evidence type="ECO:0000256" key="1">
    <source>
        <dbReference type="ARBA" id="ARBA00022714"/>
    </source>
</evidence>
<evidence type="ECO:0000256" key="2">
    <source>
        <dbReference type="ARBA" id="ARBA00022723"/>
    </source>
</evidence>
<keyword evidence="1" id="KW-0001">2Fe-2S</keyword>
<dbReference type="InterPro" id="IPR017941">
    <property type="entry name" value="Rieske_2Fe-2S"/>
</dbReference>
<dbReference type="EMBL" id="UOFG01000043">
    <property type="protein sequence ID" value="VAW58618.1"/>
    <property type="molecule type" value="Genomic_DNA"/>
</dbReference>
<dbReference type="SUPFAM" id="SSF50022">
    <property type="entry name" value="ISP domain"/>
    <property type="match status" value="1"/>
</dbReference>
<dbReference type="AlphaFoldDB" id="A0A3B0WRG9"/>
<evidence type="ECO:0000313" key="6">
    <source>
        <dbReference type="EMBL" id="VAW58618.1"/>
    </source>
</evidence>
<evidence type="ECO:0000259" key="5">
    <source>
        <dbReference type="PROSITE" id="PS51296"/>
    </source>
</evidence>
<accession>A0A3B0WRG9</accession>
<dbReference type="PROSITE" id="PS51296">
    <property type="entry name" value="RIESKE"/>
    <property type="match status" value="1"/>
</dbReference>
<organism evidence="6">
    <name type="scientific">hydrothermal vent metagenome</name>
    <dbReference type="NCBI Taxonomy" id="652676"/>
    <lineage>
        <taxon>unclassified sequences</taxon>
        <taxon>metagenomes</taxon>
        <taxon>ecological metagenomes</taxon>
    </lineage>
</organism>
<name>A0A3B0WRG9_9ZZZZ</name>
<reference evidence="6" key="1">
    <citation type="submission" date="2018-06" db="EMBL/GenBank/DDBJ databases">
        <authorList>
            <person name="Zhirakovskaya E."/>
        </authorList>
    </citation>
    <scope>NUCLEOTIDE SEQUENCE</scope>
</reference>
<dbReference type="Gene3D" id="2.102.10.10">
    <property type="entry name" value="Rieske [2Fe-2S] iron-sulphur domain"/>
    <property type="match status" value="1"/>
</dbReference>
<protein>
    <recommendedName>
        <fullName evidence="5">Rieske domain-containing protein</fullName>
    </recommendedName>
</protein>
<sequence>MKKHLCHSNDIADLGAKSLSLKQGRKERLLFIVKKDQQHYAYENSCPHAGINLEWQGDDFLDNDKKHIQCSVHGALFNIETGDCMGGPCNGAGLTPVKIEMDDNGDIFLLT</sequence>
<dbReference type="GO" id="GO:0046872">
    <property type="term" value="F:metal ion binding"/>
    <property type="evidence" value="ECO:0007669"/>
    <property type="project" value="UniProtKB-KW"/>
</dbReference>
<keyword evidence="4" id="KW-0411">Iron-sulfur</keyword>
<keyword evidence="2" id="KW-0479">Metal-binding</keyword>
<dbReference type="InterPro" id="IPR036922">
    <property type="entry name" value="Rieske_2Fe-2S_sf"/>
</dbReference>
<proteinExistence type="predicted"/>
<dbReference type="GO" id="GO:0051537">
    <property type="term" value="F:2 iron, 2 sulfur cluster binding"/>
    <property type="evidence" value="ECO:0007669"/>
    <property type="project" value="UniProtKB-KW"/>
</dbReference>
<dbReference type="Pfam" id="PF00355">
    <property type="entry name" value="Rieske"/>
    <property type="match status" value="1"/>
</dbReference>
<dbReference type="CDD" id="cd03467">
    <property type="entry name" value="Rieske"/>
    <property type="match status" value="1"/>
</dbReference>
<gene>
    <name evidence="6" type="ORF">MNBD_GAMMA11-891</name>
</gene>
<evidence type="ECO:0000256" key="3">
    <source>
        <dbReference type="ARBA" id="ARBA00023004"/>
    </source>
</evidence>
<keyword evidence="3" id="KW-0408">Iron</keyword>
<dbReference type="PANTHER" id="PTHR40261:SF1">
    <property type="entry name" value="RIESKE DOMAIN-CONTAINING PROTEIN"/>
    <property type="match status" value="1"/>
</dbReference>
<evidence type="ECO:0000256" key="4">
    <source>
        <dbReference type="ARBA" id="ARBA00023014"/>
    </source>
</evidence>